<evidence type="ECO:0000313" key="2">
    <source>
        <dbReference type="Proteomes" id="UP000028999"/>
    </source>
</evidence>
<dbReference type="AlphaFoldDB" id="A0A078GJN8"/>
<keyword evidence="2" id="KW-1185">Reference proteome</keyword>
<proteinExistence type="predicted"/>
<reference evidence="1 2" key="1">
    <citation type="journal article" date="2014" name="Science">
        <title>Plant genetics. Early allopolyploid evolution in the post-Neolithic Brassica napus oilseed genome.</title>
        <authorList>
            <person name="Chalhoub B."/>
            <person name="Denoeud F."/>
            <person name="Liu S."/>
            <person name="Parkin I.A."/>
            <person name="Tang H."/>
            <person name="Wang X."/>
            <person name="Chiquet J."/>
            <person name="Belcram H."/>
            <person name="Tong C."/>
            <person name="Samans B."/>
            <person name="Correa M."/>
            <person name="Da Silva C."/>
            <person name="Just J."/>
            <person name="Falentin C."/>
            <person name="Koh C.S."/>
            <person name="Le Clainche I."/>
            <person name="Bernard M."/>
            <person name="Bento P."/>
            <person name="Noel B."/>
            <person name="Labadie K."/>
            <person name="Alberti A."/>
            <person name="Charles M."/>
            <person name="Arnaud D."/>
            <person name="Guo H."/>
            <person name="Daviaud C."/>
            <person name="Alamery S."/>
            <person name="Jabbari K."/>
            <person name="Zhao M."/>
            <person name="Edger P.P."/>
            <person name="Chelaifa H."/>
            <person name="Tack D."/>
            <person name="Lassalle G."/>
            <person name="Mestiri I."/>
            <person name="Schnel N."/>
            <person name="Le Paslier M.C."/>
            <person name="Fan G."/>
            <person name="Renault V."/>
            <person name="Bayer P.E."/>
            <person name="Golicz A.A."/>
            <person name="Manoli S."/>
            <person name="Lee T.H."/>
            <person name="Thi V.H."/>
            <person name="Chalabi S."/>
            <person name="Hu Q."/>
            <person name="Fan C."/>
            <person name="Tollenaere R."/>
            <person name="Lu Y."/>
            <person name="Battail C."/>
            <person name="Shen J."/>
            <person name="Sidebottom C.H."/>
            <person name="Wang X."/>
            <person name="Canaguier A."/>
            <person name="Chauveau A."/>
            <person name="Berard A."/>
            <person name="Deniot G."/>
            <person name="Guan M."/>
            <person name="Liu Z."/>
            <person name="Sun F."/>
            <person name="Lim Y.P."/>
            <person name="Lyons E."/>
            <person name="Town C.D."/>
            <person name="Bancroft I."/>
            <person name="Wang X."/>
            <person name="Meng J."/>
            <person name="Ma J."/>
            <person name="Pires J.C."/>
            <person name="King G.J."/>
            <person name="Brunel D."/>
            <person name="Delourme R."/>
            <person name="Renard M."/>
            <person name="Aury J.M."/>
            <person name="Adams K.L."/>
            <person name="Batley J."/>
            <person name="Snowdon R.J."/>
            <person name="Tost J."/>
            <person name="Edwards D."/>
            <person name="Zhou Y."/>
            <person name="Hua W."/>
            <person name="Sharpe A.G."/>
            <person name="Paterson A.H."/>
            <person name="Guan C."/>
            <person name="Wincker P."/>
        </authorList>
    </citation>
    <scope>NUCLEOTIDE SEQUENCE [LARGE SCALE GENOMIC DNA]</scope>
    <source>
        <strain evidence="2">cv. Darmor-bzh</strain>
    </source>
</reference>
<evidence type="ECO:0000313" key="1">
    <source>
        <dbReference type="EMBL" id="CDY26755.1"/>
    </source>
</evidence>
<dbReference type="EMBL" id="LK032194">
    <property type="protein sequence ID" value="CDY26755.1"/>
    <property type="molecule type" value="Genomic_DNA"/>
</dbReference>
<dbReference type="Proteomes" id="UP000028999">
    <property type="component" value="Unassembled WGS sequence"/>
</dbReference>
<gene>
    <name evidence="1" type="primary">BnaC09g08820D</name>
    <name evidence="1" type="ORF">GSBRNA2T00035676001</name>
</gene>
<organism evidence="1 2">
    <name type="scientific">Brassica napus</name>
    <name type="common">Rape</name>
    <dbReference type="NCBI Taxonomy" id="3708"/>
    <lineage>
        <taxon>Eukaryota</taxon>
        <taxon>Viridiplantae</taxon>
        <taxon>Streptophyta</taxon>
        <taxon>Embryophyta</taxon>
        <taxon>Tracheophyta</taxon>
        <taxon>Spermatophyta</taxon>
        <taxon>Magnoliopsida</taxon>
        <taxon>eudicotyledons</taxon>
        <taxon>Gunneridae</taxon>
        <taxon>Pentapetalae</taxon>
        <taxon>rosids</taxon>
        <taxon>malvids</taxon>
        <taxon>Brassicales</taxon>
        <taxon>Brassicaceae</taxon>
        <taxon>Brassiceae</taxon>
        <taxon>Brassica</taxon>
    </lineage>
</organism>
<name>A0A078GJN8_BRANA</name>
<dbReference type="OMA" id="EPGRNFH"/>
<dbReference type="PaxDb" id="3708-A0A078GJN8"/>
<protein>
    <submittedName>
        <fullName evidence="1">BnaC09g08820D protein</fullName>
    </submittedName>
</protein>
<dbReference type="Gramene" id="CDY26755">
    <property type="protein sequence ID" value="CDY26755"/>
    <property type="gene ID" value="GSBRNA2T00035676001"/>
</dbReference>
<sequence>MSTPYLTQSFLIRAGRRNFNKEPGRNFHVLESDQTNFYLALKVFRLNKNTVCYTLRLLFKISNMPELSFFEDVVTCTPSH</sequence>
<accession>A0A078GJN8</accession>